<keyword evidence="7 16" id="KW-0964">Secreted</keyword>
<evidence type="ECO:0000256" key="11">
    <source>
        <dbReference type="ARBA" id="ARBA00023180"/>
    </source>
</evidence>
<proteinExistence type="inferred from homology"/>
<evidence type="ECO:0000256" key="6">
    <source>
        <dbReference type="ARBA" id="ARBA00022512"/>
    </source>
</evidence>
<dbReference type="OrthoDB" id="2019149at2759"/>
<evidence type="ECO:0000313" key="19">
    <source>
        <dbReference type="Proteomes" id="UP000030748"/>
    </source>
</evidence>
<dbReference type="CDD" id="cd15798">
    <property type="entry name" value="PMEI-like_3"/>
    <property type="match status" value="1"/>
</dbReference>
<evidence type="ECO:0000313" key="18">
    <source>
        <dbReference type="EMBL" id="EYU43977.1"/>
    </source>
</evidence>
<organism evidence="18 19">
    <name type="scientific">Erythranthe guttata</name>
    <name type="common">Yellow monkey flower</name>
    <name type="synonym">Mimulus guttatus</name>
    <dbReference type="NCBI Taxonomy" id="4155"/>
    <lineage>
        <taxon>Eukaryota</taxon>
        <taxon>Viridiplantae</taxon>
        <taxon>Streptophyta</taxon>
        <taxon>Embryophyta</taxon>
        <taxon>Tracheophyta</taxon>
        <taxon>Spermatophyta</taxon>
        <taxon>Magnoliopsida</taxon>
        <taxon>eudicotyledons</taxon>
        <taxon>Gunneridae</taxon>
        <taxon>Pentapetalae</taxon>
        <taxon>asterids</taxon>
        <taxon>lamiids</taxon>
        <taxon>Lamiales</taxon>
        <taxon>Phrymaceae</taxon>
        <taxon>Erythranthe</taxon>
    </lineage>
</organism>
<dbReference type="InterPro" id="IPR011050">
    <property type="entry name" value="Pectin_lyase_fold/virulence"/>
</dbReference>
<dbReference type="FunFam" id="2.160.20.10:FF:000001">
    <property type="entry name" value="Pectinesterase"/>
    <property type="match status" value="1"/>
</dbReference>
<dbReference type="PROSITE" id="PS00800">
    <property type="entry name" value="PECTINESTERASE_1"/>
    <property type="match status" value="1"/>
</dbReference>
<gene>
    <name evidence="18" type="ORF">MIMGU_mgv1a003434mg</name>
</gene>
<evidence type="ECO:0000256" key="15">
    <source>
        <dbReference type="PROSITE-ProRule" id="PRU10040"/>
    </source>
</evidence>
<dbReference type="NCBIfam" id="TIGR01614">
    <property type="entry name" value="PME_inhib"/>
    <property type="match status" value="1"/>
</dbReference>
<evidence type="ECO:0000256" key="4">
    <source>
        <dbReference type="ARBA" id="ARBA00007786"/>
    </source>
</evidence>
<evidence type="ECO:0000256" key="1">
    <source>
        <dbReference type="ARBA" id="ARBA00004191"/>
    </source>
</evidence>
<dbReference type="GO" id="GO:0030599">
    <property type="term" value="F:pectinesterase activity"/>
    <property type="evidence" value="ECO:0000318"/>
    <property type="project" value="GO_Central"/>
</dbReference>
<dbReference type="EMBL" id="KI630229">
    <property type="protein sequence ID" value="EYU43977.1"/>
    <property type="molecule type" value="Genomic_DNA"/>
</dbReference>
<dbReference type="GO" id="GO:0042545">
    <property type="term" value="P:cell wall modification"/>
    <property type="evidence" value="ECO:0007669"/>
    <property type="project" value="UniProtKB-UniRule"/>
</dbReference>
<comment type="pathway">
    <text evidence="2 16">Glycan metabolism; pectin degradation; 2-dehydro-3-deoxy-D-gluconate from pectin: step 1/5.</text>
</comment>
<dbReference type="SUPFAM" id="SSF51126">
    <property type="entry name" value="Pectin lyase-like"/>
    <property type="match status" value="1"/>
</dbReference>
<evidence type="ECO:0000256" key="13">
    <source>
        <dbReference type="ARBA" id="ARBA00047928"/>
    </source>
</evidence>
<dbReference type="Pfam" id="PF04043">
    <property type="entry name" value="PMEI"/>
    <property type="match status" value="1"/>
</dbReference>
<protein>
    <recommendedName>
        <fullName evidence="5 16">Pectinesterase</fullName>
        <ecNumber evidence="5 16">3.1.1.11</ecNumber>
    </recommendedName>
</protein>
<dbReference type="Proteomes" id="UP000030748">
    <property type="component" value="Unassembled WGS sequence"/>
</dbReference>
<dbReference type="GO" id="GO:0046910">
    <property type="term" value="F:pectinesterase inhibitor activity"/>
    <property type="evidence" value="ECO:0000318"/>
    <property type="project" value="GO_Central"/>
</dbReference>
<evidence type="ECO:0000256" key="9">
    <source>
        <dbReference type="ARBA" id="ARBA00023085"/>
    </source>
</evidence>
<dbReference type="InterPro" id="IPR018040">
    <property type="entry name" value="Pectinesterase_Tyr_AS"/>
</dbReference>
<dbReference type="FunFam" id="1.20.140.40:FF:000001">
    <property type="entry name" value="Pectinesterase"/>
    <property type="match status" value="1"/>
</dbReference>
<dbReference type="KEGG" id="egt:105949733"/>
<evidence type="ECO:0000256" key="7">
    <source>
        <dbReference type="ARBA" id="ARBA00022525"/>
    </source>
</evidence>
<keyword evidence="16" id="KW-0732">Signal</keyword>
<comment type="function">
    <text evidence="14 16">Acts in the modification of cell walls via demethylesterification of cell wall pectin.</text>
</comment>
<comment type="catalytic activity">
    <reaction evidence="13 16">
        <text>[(1-&gt;4)-alpha-D-galacturonosyl methyl ester](n) + n H2O = [(1-&gt;4)-alpha-D-galacturonosyl](n) + n methanol + n H(+)</text>
        <dbReference type="Rhea" id="RHEA:22380"/>
        <dbReference type="Rhea" id="RHEA-COMP:14570"/>
        <dbReference type="Rhea" id="RHEA-COMP:14573"/>
        <dbReference type="ChEBI" id="CHEBI:15377"/>
        <dbReference type="ChEBI" id="CHEBI:15378"/>
        <dbReference type="ChEBI" id="CHEBI:17790"/>
        <dbReference type="ChEBI" id="CHEBI:140522"/>
        <dbReference type="ChEBI" id="CHEBI:140523"/>
        <dbReference type="EC" id="3.1.1.11"/>
    </reaction>
</comment>
<dbReference type="PROSITE" id="PS00503">
    <property type="entry name" value="PECTINESTERASE_2"/>
    <property type="match status" value="1"/>
</dbReference>
<dbReference type="GO" id="GO:0045490">
    <property type="term" value="P:pectin catabolic process"/>
    <property type="evidence" value="ECO:0007669"/>
    <property type="project" value="UniProtKB-UniRule"/>
</dbReference>
<name>A0A022RTZ9_ERYGU</name>
<dbReference type="STRING" id="4155.A0A022RTZ9"/>
<evidence type="ECO:0000256" key="16">
    <source>
        <dbReference type="RuleBase" id="RU000589"/>
    </source>
</evidence>
<feature type="domain" description="Pectinesterase inhibitor" evidence="17">
    <location>
        <begin position="52"/>
        <end position="202"/>
    </location>
</feature>
<dbReference type="eggNOG" id="ENOG502QPZF">
    <property type="taxonomic scope" value="Eukaryota"/>
</dbReference>
<comment type="subcellular location">
    <subcellularLocation>
        <location evidence="1 16">Secreted</location>
        <location evidence="1 16">Cell wall</location>
    </subcellularLocation>
</comment>
<dbReference type="SUPFAM" id="SSF101148">
    <property type="entry name" value="Plant invertase/pectin methylesterase inhibitor"/>
    <property type="match status" value="1"/>
</dbReference>
<sequence length="585" mass="63100">MGDDSKKKKMAVAGLCSILLVAMVVAVAVGIPKKNGDETDDAPTNGGGGVSATTKAVQAICSPTDYKQTCTESLSGANSTDPKELIKVAFEYTVKNIKESIKNSTLYKDAAADERTKGALDVCSEVLNTSIEDLERSFEKIGEFDMSKVDDLVDDVKTWLSGAITYQETCLDAFENTTGDTGEKMKNLLQTSGELLSNGLAMVTDFSSILSSLGGFSSRRLLSDEGRSLYHLDPTDYAPGEDPKMGFEGTPSFVDSKARKLLAATPATLKPNAVVAKDGSGQYGTIAAALKTLPKKTNQTFVIYVKAGVYKETVIIPRHVNNIVLIGDGPEKTRIIGNKNYADGVQTFHTAVLAVNGDGFLAKDIGIENTAGAAKHQAVAVRVSGDNAIFYNVHMDGYQDTLYAHAYRQFYRDCQITGTIDFIFGDAVAIFQKCRLVVRQPMDDQACMVTAQGRKDQRSVGVTVLQGCDIVADPAFLAVKPPLDAYLGRPWKEYSRTIVMQSNIDGFIAPEGWSPWMGNYALSTLYYGEYQNRGAGSGLSGRVTWKGIKKITPAIAQSFTPGVVYKNDTWVSTSGIPYVSGMLQL</sequence>
<evidence type="ECO:0000256" key="5">
    <source>
        <dbReference type="ARBA" id="ARBA00013229"/>
    </source>
</evidence>
<evidence type="ECO:0000256" key="3">
    <source>
        <dbReference type="ARBA" id="ARBA00006027"/>
    </source>
</evidence>
<dbReference type="UniPathway" id="UPA00545">
    <property type="reaction ID" value="UER00823"/>
</dbReference>
<reference evidence="18 19" key="1">
    <citation type="journal article" date="2013" name="Proc. Natl. Acad. Sci. U.S.A.">
        <title>Fine-scale variation in meiotic recombination in Mimulus inferred from population shotgun sequencing.</title>
        <authorList>
            <person name="Hellsten U."/>
            <person name="Wright K.M."/>
            <person name="Jenkins J."/>
            <person name="Shu S."/>
            <person name="Yuan Y."/>
            <person name="Wessler S.R."/>
            <person name="Schmutz J."/>
            <person name="Willis J.H."/>
            <person name="Rokhsar D.S."/>
        </authorList>
    </citation>
    <scope>NUCLEOTIDE SEQUENCE [LARGE SCALE GENOMIC DNA]</scope>
    <source>
        <strain evidence="19">cv. DUN x IM62</strain>
    </source>
</reference>
<keyword evidence="6 16" id="KW-0134">Cell wall</keyword>
<comment type="similarity">
    <text evidence="4">In the C-terminal section; belongs to the pectinesterase family.</text>
</comment>
<dbReference type="PhylomeDB" id="A0A022RTZ9"/>
<dbReference type="Gene3D" id="1.20.140.40">
    <property type="entry name" value="Invertase/pectin methylesterase inhibitor family protein"/>
    <property type="match status" value="1"/>
</dbReference>
<dbReference type="InterPro" id="IPR000070">
    <property type="entry name" value="Pectinesterase_cat"/>
</dbReference>
<comment type="similarity">
    <text evidence="3">In the N-terminal section; belongs to the PMEI family.</text>
</comment>
<evidence type="ECO:0000256" key="12">
    <source>
        <dbReference type="ARBA" id="ARBA00023316"/>
    </source>
</evidence>
<dbReference type="Pfam" id="PF01095">
    <property type="entry name" value="Pectinesterase"/>
    <property type="match status" value="1"/>
</dbReference>
<evidence type="ECO:0000256" key="10">
    <source>
        <dbReference type="ARBA" id="ARBA00023157"/>
    </source>
</evidence>
<dbReference type="PANTHER" id="PTHR31707">
    <property type="entry name" value="PECTINESTERASE"/>
    <property type="match status" value="1"/>
</dbReference>
<feature type="signal peptide" evidence="16">
    <location>
        <begin position="1"/>
        <end position="30"/>
    </location>
</feature>
<feature type="active site" evidence="15">
    <location>
        <position position="421"/>
    </location>
</feature>
<keyword evidence="9 16" id="KW-0063">Aspartyl esterase</keyword>
<dbReference type="InterPro" id="IPR033131">
    <property type="entry name" value="Pectinesterase_Asp_AS"/>
</dbReference>
<dbReference type="AlphaFoldDB" id="A0A022RTZ9"/>
<feature type="chain" id="PRO_5005101289" description="Pectinesterase" evidence="16">
    <location>
        <begin position="31"/>
        <end position="585"/>
    </location>
</feature>
<dbReference type="InterPro" id="IPR012334">
    <property type="entry name" value="Pectin_lyas_fold"/>
</dbReference>
<dbReference type="InterPro" id="IPR006501">
    <property type="entry name" value="Pectinesterase_inhib_dom"/>
</dbReference>
<evidence type="ECO:0000256" key="14">
    <source>
        <dbReference type="ARBA" id="ARBA00057335"/>
    </source>
</evidence>
<dbReference type="SMART" id="SM00856">
    <property type="entry name" value="PMEI"/>
    <property type="match status" value="1"/>
</dbReference>
<dbReference type="EC" id="3.1.1.11" evidence="5 16"/>
<keyword evidence="8 16" id="KW-0378">Hydrolase</keyword>
<evidence type="ECO:0000256" key="8">
    <source>
        <dbReference type="ARBA" id="ARBA00022801"/>
    </source>
</evidence>
<accession>A0A022RTZ9</accession>
<dbReference type="InterPro" id="IPR035513">
    <property type="entry name" value="Invertase/methylesterase_inhib"/>
</dbReference>
<keyword evidence="11" id="KW-0325">Glycoprotein</keyword>
<evidence type="ECO:0000259" key="17">
    <source>
        <dbReference type="SMART" id="SM00856"/>
    </source>
</evidence>
<keyword evidence="12 16" id="KW-0961">Cell wall biogenesis/degradation</keyword>
<keyword evidence="10" id="KW-1015">Disulfide bond</keyword>
<keyword evidence="19" id="KW-1185">Reference proteome</keyword>
<evidence type="ECO:0000256" key="2">
    <source>
        <dbReference type="ARBA" id="ARBA00005184"/>
    </source>
</evidence>
<dbReference type="OMA" id="AYQQTCM"/>
<dbReference type="Gene3D" id="2.160.20.10">
    <property type="entry name" value="Single-stranded right-handed beta-helix, Pectin lyase-like"/>
    <property type="match status" value="1"/>
</dbReference>